<evidence type="ECO:0000313" key="3">
    <source>
        <dbReference type="EMBL" id="CAF3691062.1"/>
    </source>
</evidence>
<protein>
    <submittedName>
        <fullName evidence="1">Uncharacterized protein</fullName>
    </submittedName>
</protein>
<sequence>MEKEASGYTAHESEDEVILRMGTEFRVKSDPLDQSNGSYVVHLIETDDNNDQPLALNNSNTTVNIPANATWAQNGTTVARGNVGDNATNQLNWSQGFFVDEDQTVIVADTGNHRIIQWKNDDTANGQVVAGATGQGNENEPIE</sequence>
<dbReference type="OrthoDB" id="10062338at2759"/>
<dbReference type="InterPro" id="IPR011042">
    <property type="entry name" value="6-blade_b-propeller_TolB-like"/>
</dbReference>
<evidence type="ECO:0000313" key="1">
    <source>
        <dbReference type="EMBL" id="CAF3075909.1"/>
    </source>
</evidence>
<dbReference type="Proteomes" id="UP000663848">
    <property type="component" value="Unassembled WGS sequence"/>
</dbReference>
<keyword evidence="8" id="KW-1185">Reference proteome</keyword>
<dbReference type="EMBL" id="CAJNXB010000603">
    <property type="protein sequence ID" value="CAF3075909.1"/>
    <property type="molecule type" value="Genomic_DNA"/>
</dbReference>
<evidence type="ECO:0000313" key="2">
    <source>
        <dbReference type="EMBL" id="CAF3629958.1"/>
    </source>
</evidence>
<dbReference type="Proteomes" id="UP000663833">
    <property type="component" value="Unassembled WGS sequence"/>
</dbReference>
<dbReference type="EMBL" id="CAJNYT010004784">
    <property type="protein sequence ID" value="CAF3691062.1"/>
    <property type="molecule type" value="Genomic_DNA"/>
</dbReference>
<dbReference type="Proteomes" id="UP000663872">
    <property type="component" value="Unassembled WGS sequence"/>
</dbReference>
<dbReference type="EMBL" id="CAJNYD010004787">
    <property type="protein sequence ID" value="CAF3629958.1"/>
    <property type="molecule type" value="Genomic_DNA"/>
</dbReference>
<dbReference type="EMBL" id="CAJOBR010006262">
    <property type="protein sequence ID" value="CAF4840204.1"/>
    <property type="molecule type" value="Genomic_DNA"/>
</dbReference>
<evidence type="ECO:0000313" key="5">
    <source>
        <dbReference type="EMBL" id="CAF4489940.1"/>
    </source>
</evidence>
<accession>A0A817MXL9</accession>
<dbReference type="EMBL" id="CAJOBP010006311">
    <property type="protein sequence ID" value="CAF4489940.1"/>
    <property type="molecule type" value="Genomic_DNA"/>
</dbReference>
<evidence type="ECO:0000313" key="4">
    <source>
        <dbReference type="EMBL" id="CAF4470786.1"/>
    </source>
</evidence>
<dbReference type="Proteomes" id="UP000663825">
    <property type="component" value="Unassembled WGS sequence"/>
</dbReference>
<dbReference type="EMBL" id="CAJOBO010002847">
    <property type="protein sequence ID" value="CAF4470786.1"/>
    <property type="molecule type" value="Genomic_DNA"/>
</dbReference>
<dbReference type="SUPFAM" id="SSF101898">
    <property type="entry name" value="NHL repeat"/>
    <property type="match status" value="1"/>
</dbReference>
<dbReference type="AlphaFoldDB" id="A0A817MXL9"/>
<comment type="caution">
    <text evidence="1">The sequence shown here is derived from an EMBL/GenBank/DDBJ whole genome shotgun (WGS) entry which is preliminary data.</text>
</comment>
<proteinExistence type="predicted"/>
<evidence type="ECO:0000313" key="7">
    <source>
        <dbReference type="Proteomes" id="UP000663825"/>
    </source>
</evidence>
<dbReference type="Proteomes" id="UP000663851">
    <property type="component" value="Unassembled WGS sequence"/>
</dbReference>
<evidence type="ECO:0000313" key="8">
    <source>
        <dbReference type="Proteomes" id="UP000663873"/>
    </source>
</evidence>
<organism evidence="1 7">
    <name type="scientific">Rotaria socialis</name>
    <dbReference type="NCBI Taxonomy" id="392032"/>
    <lineage>
        <taxon>Eukaryota</taxon>
        <taxon>Metazoa</taxon>
        <taxon>Spiralia</taxon>
        <taxon>Gnathifera</taxon>
        <taxon>Rotifera</taxon>
        <taxon>Eurotatoria</taxon>
        <taxon>Bdelloidea</taxon>
        <taxon>Philodinida</taxon>
        <taxon>Philodinidae</taxon>
        <taxon>Rotaria</taxon>
    </lineage>
</organism>
<gene>
    <name evidence="3" type="ORF">GRG538_LOCUS27690</name>
    <name evidence="4" type="ORF">HFQ381_LOCUS25424</name>
    <name evidence="2" type="ORF">LUA448_LOCUS31865</name>
    <name evidence="6" type="ORF">QYT958_LOCUS26368</name>
    <name evidence="1" type="ORF">TIS948_LOCUS5362</name>
    <name evidence="5" type="ORF">UJA718_LOCUS25570</name>
</gene>
<name>A0A817MXL9_9BILA</name>
<evidence type="ECO:0000313" key="6">
    <source>
        <dbReference type="EMBL" id="CAF4840204.1"/>
    </source>
</evidence>
<dbReference type="Gene3D" id="2.120.10.30">
    <property type="entry name" value="TolB, C-terminal domain"/>
    <property type="match status" value="1"/>
</dbReference>
<reference evidence="1" key="1">
    <citation type="submission" date="2021-02" db="EMBL/GenBank/DDBJ databases">
        <authorList>
            <person name="Nowell W R."/>
        </authorList>
    </citation>
    <scope>NUCLEOTIDE SEQUENCE</scope>
</reference>
<dbReference type="Proteomes" id="UP000663873">
    <property type="component" value="Unassembled WGS sequence"/>
</dbReference>